<evidence type="ECO:0000256" key="6">
    <source>
        <dbReference type="ARBA" id="ARBA00049972"/>
    </source>
</evidence>
<keyword evidence="11" id="KW-1185">Reference proteome</keyword>
<evidence type="ECO:0000256" key="2">
    <source>
        <dbReference type="ARBA" id="ARBA00022438"/>
    </source>
</evidence>
<dbReference type="OrthoDB" id="9809354at2"/>
<evidence type="ECO:0000313" key="10">
    <source>
        <dbReference type="EMBL" id="SDM56865.1"/>
    </source>
</evidence>
<name>A0A1G9UBG0_9BACI</name>
<dbReference type="PANTHER" id="PTHR11963:SF23">
    <property type="entry name" value="CYTOSOL AMINOPEPTIDASE"/>
    <property type="match status" value="1"/>
</dbReference>
<dbReference type="RefSeq" id="WP_074600002.1">
    <property type="nucleotide sequence ID" value="NZ_FNHF01000003.1"/>
</dbReference>
<dbReference type="EMBL" id="FNHF01000003">
    <property type="protein sequence ID" value="SDM56865.1"/>
    <property type="molecule type" value="Genomic_DNA"/>
</dbReference>
<dbReference type="PANTHER" id="PTHR11963">
    <property type="entry name" value="LEUCINE AMINOPEPTIDASE-RELATED"/>
    <property type="match status" value="1"/>
</dbReference>
<dbReference type="CDD" id="cd00433">
    <property type="entry name" value="Peptidase_M17"/>
    <property type="match status" value="1"/>
</dbReference>
<dbReference type="PRINTS" id="PR00481">
    <property type="entry name" value="LAMNOPPTDASE"/>
</dbReference>
<dbReference type="GO" id="GO:0006508">
    <property type="term" value="P:proteolysis"/>
    <property type="evidence" value="ECO:0007669"/>
    <property type="project" value="UniProtKB-KW"/>
</dbReference>
<keyword evidence="2 10" id="KW-0031">Aminopeptidase</keyword>
<gene>
    <name evidence="10" type="ORF">SAMN05216244_2936</name>
</gene>
<dbReference type="SUPFAM" id="SSF53187">
    <property type="entry name" value="Zn-dependent exopeptidases"/>
    <property type="match status" value="1"/>
</dbReference>
<evidence type="ECO:0000313" key="11">
    <source>
        <dbReference type="Proteomes" id="UP000182347"/>
    </source>
</evidence>
<dbReference type="InterPro" id="IPR011356">
    <property type="entry name" value="Leucine_aapep/pepB"/>
</dbReference>
<dbReference type="AlphaFoldDB" id="A0A1G9UBG0"/>
<protein>
    <recommendedName>
        <fullName evidence="7">Probable cytosol aminopeptidase</fullName>
    </recommendedName>
    <alternativeName>
        <fullName evidence="8">Leucine aminopeptidase</fullName>
    </alternativeName>
    <alternativeName>
        <fullName evidence="5">Leucyl aminopeptidase</fullName>
    </alternativeName>
</protein>
<comment type="function">
    <text evidence="6">Presumably involved in the processing and regular turnover of intracellular proteins. Catalyzes the removal of unsubstituted N-terminal amino acids from various peptides.</text>
</comment>
<evidence type="ECO:0000259" key="9">
    <source>
        <dbReference type="PROSITE" id="PS00631"/>
    </source>
</evidence>
<evidence type="ECO:0000256" key="7">
    <source>
        <dbReference type="ARBA" id="ARBA00050021"/>
    </source>
</evidence>
<dbReference type="GO" id="GO:0030145">
    <property type="term" value="F:manganese ion binding"/>
    <property type="evidence" value="ECO:0007669"/>
    <property type="project" value="InterPro"/>
</dbReference>
<dbReference type="InterPro" id="IPR043472">
    <property type="entry name" value="Macro_dom-like"/>
</dbReference>
<dbReference type="Proteomes" id="UP000182347">
    <property type="component" value="Unassembled WGS sequence"/>
</dbReference>
<dbReference type="Gene3D" id="3.40.630.10">
    <property type="entry name" value="Zn peptidases"/>
    <property type="match status" value="1"/>
</dbReference>
<comment type="similarity">
    <text evidence="1">Belongs to the peptidase M17 family.</text>
</comment>
<dbReference type="InterPro" id="IPR000819">
    <property type="entry name" value="Peptidase_M17_C"/>
</dbReference>
<dbReference type="STRING" id="482461.SAMN05216244_2936"/>
<dbReference type="GO" id="GO:0070006">
    <property type="term" value="F:metalloaminopeptidase activity"/>
    <property type="evidence" value="ECO:0007669"/>
    <property type="project" value="InterPro"/>
</dbReference>
<dbReference type="Pfam" id="PF00883">
    <property type="entry name" value="Peptidase_M17"/>
    <property type="match status" value="1"/>
</dbReference>
<sequence>MYVRIEPINQETSSIAYLRSLSFGETRWLQKEDDVFLYAAIHKSEVMLEDLRFLGGTINQELQQNRCTKADLDFPVFTSLLPAFSEEEVVAAFMEGWFLADYQFISYKKEAVRKTPKLHFANSDYEPLIKTAITKAEAVHVARDLCNEPANKLTPSIYADKLQKLFKDTAVDVEIIDSTALRSRGFEATAVVGKGSSQPPQVAILTLKNSKTNNFALVGKGVTFDSGGTNVKTGTDIGEMKMDMGGSAAVVGAIKLLADLNAPVQVTAILPLVTNVAGGNAFLPSDVITYRNGKTVEVGNTDAEGRLILADGILYAQTIGADTIIDIATLTGTIGQALGLKMAGIFSNNEKKLWNYKKLGERTGDYVWPMPVIDDYQLYLKSSTADINNMSSSSFGGAITAALFLKNFVEDHCHWVHIDMANTVRPWKIEGYYQEGAAGFGVRLLTEIVVQESKRP</sequence>
<dbReference type="PROSITE" id="PS00631">
    <property type="entry name" value="CYTOSOL_AP"/>
    <property type="match status" value="1"/>
</dbReference>
<dbReference type="GO" id="GO:0005737">
    <property type="term" value="C:cytoplasm"/>
    <property type="evidence" value="ECO:0007669"/>
    <property type="project" value="InterPro"/>
</dbReference>
<evidence type="ECO:0000256" key="5">
    <source>
        <dbReference type="ARBA" id="ARBA00033172"/>
    </source>
</evidence>
<evidence type="ECO:0000256" key="4">
    <source>
        <dbReference type="ARBA" id="ARBA00022801"/>
    </source>
</evidence>
<proteinExistence type="inferred from homology"/>
<keyword evidence="4" id="KW-0378">Hydrolase</keyword>
<dbReference type="Gene3D" id="3.40.220.10">
    <property type="entry name" value="Leucine Aminopeptidase, subunit E, domain 1"/>
    <property type="match status" value="1"/>
</dbReference>
<evidence type="ECO:0000256" key="8">
    <source>
        <dbReference type="ARBA" id="ARBA00050061"/>
    </source>
</evidence>
<feature type="domain" description="Cytosol aminopeptidase" evidence="9">
    <location>
        <begin position="300"/>
        <end position="307"/>
    </location>
</feature>
<organism evidence="10 11">
    <name type="scientific">Sediminibacillus halophilus</name>
    <dbReference type="NCBI Taxonomy" id="482461"/>
    <lineage>
        <taxon>Bacteria</taxon>
        <taxon>Bacillati</taxon>
        <taxon>Bacillota</taxon>
        <taxon>Bacilli</taxon>
        <taxon>Bacillales</taxon>
        <taxon>Bacillaceae</taxon>
        <taxon>Sediminibacillus</taxon>
    </lineage>
</organism>
<evidence type="ECO:0000256" key="3">
    <source>
        <dbReference type="ARBA" id="ARBA00022670"/>
    </source>
</evidence>
<evidence type="ECO:0000256" key="1">
    <source>
        <dbReference type="ARBA" id="ARBA00009528"/>
    </source>
</evidence>
<keyword evidence="3" id="KW-0645">Protease</keyword>
<accession>A0A1G9UBG0</accession>
<reference evidence="11" key="1">
    <citation type="submission" date="2016-10" db="EMBL/GenBank/DDBJ databases">
        <authorList>
            <person name="Varghese N."/>
            <person name="Submissions S."/>
        </authorList>
    </citation>
    <scope>NUCLEOTIDE SEQUENCE [LARGE SCALE GENOMIC DNA]</scope>
    <source>
        <strain evidence="11">CGMCC 1.6199</strain>
    </source>
</reference>